<evidence type="ECO:0000256" key="5">
    <source>
        <dbReference type="ARBA" id="ARBA00012720"/>
    </source>
</evidence>
<evidence type="ECO:0000256" key="6">
    <source>
        <dbReference type="ARBA" id="ARBA00022763"/>
    </source>
</evidence>
<dbReference type="GO" id="GO:0140078">
    <property type="term" value="F:class I DNA-(apurinic or apyrimidinic site) endonuclease activity"/>
    <property type="evidence" value="ECO:0007669"/>
    <property type="project" value="UniProtKB-EC"/>
</dbReference>
<dbReference type="Gene3D" id="3.30.310.40">
    <property type="match status" value="1"/>
</dbReference>
<evidence type="ECO:0000256" key="13">
    <source>
        <dbReference type="ARBA" id="ARBA00025652"/>
    </source>
</evidence>
<dbReference type="InterPro" id="IPR011257">
    <property type="entry name" value="DNA_glycosylase"/>
</dbReference>
<keyword evidence="7" id="KW-0378">Hydrolase</keyword>
<evidence type="ECO:0000256" key="1">
    <source>
        <dbReference type="ARBA" id="ARBA00004109"/>
    </source>
</evidence>
<dbReference type="Ensembl" id="ENSAMXT00000040021.1">
    <property type="protein sequence ID" value="ENSAMXP00000053990.1"/>
    <property type="gene ID" value="ENSAMXG00000033292.1"/>
</dbReference>
<evidence type="ECO:0000256" key="2">
    <source>
        <dbReference type="ARBA" id="ARBA00004324"/>
    </source>
</evidence>
<keyword evidence="10" id="KW-0539">Nucleus</keyword>
<dbReference type="SMART" id="SM00478">
    <property type="entry name" value="ENDO3c"/>
    <property type="match status" value="1"/>
</dbReference>
<dbReference type="FunFam" id="1.10.340.30:FF:000006">
    <property type="entry name" value="N-glycosylase/DNA lyase isoform X2"/>
    <property type="match status" value="1"/>
</dbReference>
<dbReference type="SUPFAM" id="SSF55945">
    <property type="entry name" value="TATA-box binding protein-like"/>
    <property type="match status" value="1"/>
</dbReference>
<evidence type="ECO:0000313" key="19">
    <source>
        <dbReference type="Proteomes" id="UP000018467"/>
    </source>
</evidence>
<organism evidence="18 19">
    <name type="scientific">Astyanax mexicanus</name>
    <name type="common">Blind cave fish</name>
    <name type="synonym">Astyanax fasciatus mexicanus</name>
    <dbReference type="NCBI Taxonomy" id="7994"/>
    <lineage>
        <taxon>Eukaryota</taxon>
        <taxon>Metazoa</taxon>
        <taxon>Chordata</taxon>
        <taxon>Craniata</taxon>
        <taxon>Vertebrata</taxon>
        <taxon>Euteleostomi</taxon>
        <taxon>Actinopterygii</taxon>
        <taxon>Neopterygii</taxon>
        <taxon>Teleostei</taxon>
        <taxon>Ostariophysi</taxon>
        <taxon>Characiformes</taxon>
        <taxon>Characoidei</taxon>
        <taxon>Acestrorhamphidae</taxon>
        <taxon>Acestrorhamphinae</taxon>
        <taxon>Astyanax</taxon>
    </lineage>
</organism>
<dbReference type="InterPro" id="IPR012904">
    <property type="entry name" value="OGG_N"/>
</dbReference>
<keyword evidence="19" id="KW-1185">Reference proteome</keyword>
<dbReference type="GO" id="GO:0003313">
    <property type="term" value="P:heart rudiment development"/>
    <property type="evidence" value="ECO:0007669"/>
    <property type="project" value="Ensembl"/>
</dbReference>
<dbReference type="EC" id="4.2.99.18" evidence="5"/>
<dbReference type="Gene3D" id="1.10.340.30">
    <property type="entry name" value="Hypothetical protein, domain 2"/>
    <property type="match status" value="1"/>
</dbReference>
<name>A0A3B1KIZ8_ASTMX</name>
<dbReference type="GO" id="GO:0043524">
    <property type="term" value="P:negative regulation of neuron apoptotic process"/>
    <property type="evidence" value="ECO:0007669"/>
    <property type="project" value="Ensembl"/>
</dbReference>
<protein>
    <recommendedName>
        <fullName evidence="15">N-glycosylase/DNA lyase</fullName>
        <ecNumber evidence="5">4.2.99.18</ecNumber>
    </recommendedName>
</protein>
<reference evidence="19" key="1">
    <citation type="submission" date="2013-03" db="EMBL/GenBank/DDBJ databases">
        <authorList>
            <person name="Jeffery W."/>
            <person name="Warren W."/>
            <person name="Wilson R.K."/>
        </authorList>
    </citation>
    <scope>NUCLEOTIDE SEQUENCE</scope>
    <source>
        <strain evidence="19">female</strain>
    </source>
</reference>
<keyword evidence="11" id="KW-0511">Multifunctional enzyme</keyword>
<dbReference type="InterPro" id="IPR052054">
    <property type="entry name" value="Oxidative_DNA_repair_enzyme"/>
</dbReference>
<comment type="function">
    <text evidence="13">DNA repair enzyme that incises DNA at 8-oxoG residues. Excises 7,8-dihydro-8-oxoguanine and 2,6-diamino-4-hydroxy-5-N-methylformamidopyrimidine (FAPY) from damaged DNA. Has a beta-lyase activity that nicks DNA 3' to the lesion.</text>
</comment>
<evidence type="ECO:0000256" key="15">
    <source>
        <dbReference type="ARBA" id="ARBA00073127"/>
    </source>
</evidence>
<dbReference type="SUPFAM" id="SSF48150">
    <property type="entry name" value="DNA-glycosylase"/>
    <property type="match status" value="1"/>
</dbReference>
<evidence type="ECO:0000256" key="14">
    <source>
        <dbReference type="ARBA" id="ARBA00044632"/>
    </source>
</evidence>
<dbReference type="Proteomes" id="UP000018467">
    <property type="component" value="Unassembled WGS sequence"/>
</dbReference>
<keyword evidence="12" id="KW-0326">Glycosidase</keyword>
<evidence type="ECO:0000256" key="8">
    <source>
        <dbReference type="ARBA" id="ARBA00023204"/>
    </source>
</evidence>
<evidence type="ECO:0000256" key="7">
    <source>
        <dbReference type="ARBA" id="ARBA00022801"/>
    </source>
</evidence>
<sequence length="390" mass="44427">MSQHALLSVGAKAWRSIPCLRSELRLDLTLGCGQSFRWRETGEGHWTGVMGGRVWTLTQTEDTLWYHVYSNPGNTALINGQKRKAEVGPQHSEKKLKQVSTVKKEEDELDLDAVSSEQDEKAGTLLRDYFQLDVKLGDLYREWSDADQHFSQTAHIFTGVRMLRQDPVECLFSFICSSNNHISRIQGMVERLCNTLGTPLCKLDDTHYHDFPPLQALADSKVEACLRDLGFGYRARFLQQSAHLIMNSHGPDWLYTLRSAPYLQARDALRTLPGVGLKVADCVCLMSLDKSEAVPVDTHVWQIAKRDYNCAAGHGQKTLTDKLYNEIGDFFRKLWGCYAGWAHSVLFCADLKKFQNLKEVAVKEEKKEKIKRLTNRTKKKTVKKEEEEGE</sequence>
<dbReference type="CDD" id="cd00056">
    <property type="entry name" value="ENDO3c"/>
    <property type="match status" value="1"/>
</dbReference>
<keyword evidence="6" id="KW-0227">DNA damage</keyword>
<comment type="subcellular location">
    <subcellularLocation>
        <location evidence="1">Nucleus matrix</location>
    </subcellularLocation>
    <subcellularLocation>
        <location evidence="2">Nucleus speckle</location>
    </subcellularLocation>
    <subcellularLocation>
        <location evidence="3">Nucleus</location>
        <location evidence="3">Nucleoplasm</location>
    </subcellularLocation>
</comment>
<comment type="catalytic activity">
    <reaction evidence="14">
        <text>2'-deoxyribonucleotide-(2'-deoxyribose 5'-phosphate)-2'-deoxyribonucleotide-DNA = a 3'-end 2'-deoxyribonucleotide-(2,3-dehydro-2,3-deoxyribose 5'-phosphate)-DNA + a 5'-end 5'-phospho-2'-deoxyribonucleoside-DNA + H(+)</text>
        <dbReference type="Rhea" id="RHEA:66592"/>
        <dbReference type="Rhea" id="RHEA-COMP:13180"/>
        <dbReference type="Rhea" id="RHEA-COMP:16897"/>
        <dbReference type="Rhea" id="RHEA-COMP:17067"/>
        <dbReference type="ChEBI" id="CHEBI:15378"/>
        <dbReference type="ChEBI" id="CHEBI:136412"/>
        <dbReference type="ChEBI" id="CHEBI:157695"/>
        <dbReference type="ChEBI" id="CHEBI:167181"/>
        <dbReference type="EC" id="4.2.99.18"/>
    </reaction>
</comment>
<feature type="domain" description="HhH-GPD" evidence="17">
    <location>
        <begin position="176"/>
        <end position="351"/>
    </location>
</feature>
<evidence type="ECO:0000256" key="12">
    <source>
        <dbReference type="ARBA" id="ARBA00023295"/>
    </source>
</evidence>
<dbReference type="GO" id="GO:0003684">
    <property type="term" value="F:damaged DNA binding"/>
    <property type="evidence" value="ECO:0007669"/>
    <property type="project" value="InterPro"/>
</dbReference>
<dbReference type="Bgee" id="ENSAMXG00000033292">
    <property type="expression patterns" value="Expressed in zone of skin and 14 other cell types or tissues"/>
</dbReference>
<evidence type="ECO:0000256" key="3">
    <source>
        <dbReference type="ARBA" id="ARBA00004642"/>
    </source>
</evidence>
<reference evidence="19" key="2">
    <citation type="journal article" date="2014" name="Nat. Commun.">
        <title>The cavefish genome reveals candidate genes for eye loss.</title>
        <authorList>
            <person name="McGaugh S.E."/>
            <person name="Gross J.B."/>
            <person name="Aken B."/>
            <person name="Blin M."/>
            <person name="Borowsky R."/>
            <person name="Chalopin D."/>
            <person name="Hinaux H."/>
            <person name="Jeffery W.R."/>
            <person name="Keene A."/>
            <person name="Ma L."/>
            <person name="Minx P."/>
            <person name="Murphy D."/>
            <person name="O'Quin K.E."/>
            <person name="Retaux S."/>
            <person name="Rohner N."/>
            <person name="Searle S.M."/>
            <person name="Stahl B.A."/>
            <person name="Tabin C."/>
            <person name="Volff J.N."/>
            <person name="Yoshizawa M."/>
            <person name="Warren W.C."/>
        </authorList>
    </citation>
    <scope>NUCLEOTIDE SEQUENCE [LARGE SCALE GENOMIC DNA]</scope>
    <source>
        <strain evidence="19">female</strain>
    </source>
</reference>
<dbReference type="AlphaFoldDB" id="A0A3B1KIZ8"/>
<dbReference type="FunFam" id="3.30.310.40:FF:000001">
    <property type="entry name" value="N-glycosylase/DNA lyase isoform X2"/>
    <property type="match status" value="1"/>
</dbReference>
<reference evidence="18" key="3">
    <citation type="submission" date="2025-08" db="UniProtKB">
        <authorList>
            <consortium name="Ensembl"/>
        </authorList>
    </citation>
    <scope>IDENTIFICATION</scope>
</reference>
<evidence type="ECO:0000256" key="4">
    <source>
        <dbReference type="ARBA" id="ARBA00010679"/>
    </source>
</evidence>
<evidence type="ECO:0000256" key="9">
    <source>
        <dbReference type="ARBA" id="ARBA00023239"/>
    </source>
</evidence>
<dbReference type="GO" id="GO:0006285">
    <property type="term" value="P:base-excision repair, AP site formation"/>
    <property type="evidence" value="ECO:0007669"/>
    <property type="project" value="TreeGrafter"/>
</dbReference>
<dbReference type="STRING" id="7994.ENSAMXP00000053990"/>
<dbReference type="InterPro" id="IPR003265">
    <property type="entry name" value="HhH-GPD_domain"/>
</dbReference>
<dbReference type="Gene3D" id="1.10.1670.10">
    <property type="entry name" value="Helix-hairpin-Helix base-excision DNA repair enzymes (C-terminal)"/>
    <property type="match status" value="1"/>
</dbReference>
<dbReference type="GO" id="GO:0055013">
    <property type="term" value="P:cardiac muscle cell development"/>
    <property type="evidence" value="ECO:0007669"/>
    <property type="project" value="Ensembl"/>
</dbReference>
<proteinExistence type="inferred from homology"/>
<dbReference type="FunFam" id="1.10.1670.10:FF:000005">
    <property type="entry name" value="N-glycosylase/DNA lyase OGG1"/>
    <property type="match status" value="1"/>
</dbReference>
<keyword evidence="16" id="KW-0175">Coiled coil</keyword>
<dbReference type="GO" id="GO:0006289">
    <property type="term" value="P:nucleotide-excision repair"/>
    <property type="evidence" value="ECO:0007669"/>
    <property type="project" value="InterPro"/>
</dbReference>
<dbReference type="GO" id="GO:0016607">
    <property type="term" value="C:nuclear speck"/>
    <property type="evidence" value="ECO:0007669"/>
    <property type="project" value="UniProtKB-SubCell"/>
</dbReference>
<evidence type="ECO:0000256" key="11">
    <source>
        <dbReference type="ARBA" id="ARBA00023268"/>
    </source>
</evidence>
<dbReference type="PANTHER" id="PTHR10242:SF2">
    <property type="entry name" value="N-GLYCOSYLASE_DNA LYASE"/>
    <property type="match status" value="1"/>
</dbReference>
<feature type="coiled-coil region" evidence="16">
    <location>
        <begin position="363"/>
        <end position="390"/>
    </location>
</feature>
<dbReference type="GO" id="GO:0010975">
    <property type="term" value="P:regulation of neuron projection development"/>
    <property type="evidence" value="ECO:0007669"/>
    <property type="project" value="Ensembl"/>
</dbReference>
<accession>A0A3B1KIZ8</accession>
<reference evidence="18" key="4">
    <citation type="submission" date="2025-09" db="UniProtKB">
        <authorList>
            <consortium name="Ensembl"/>
        </authorList>
    </citation>
    <scope>IDENTIFICATION</scope>
</reference>
<dbReference type="Pfam" id="PF00730">
    <property type="entry name" value="HhH-GPD"/>
    <property type="match status" value="1"/>
</dbReference>
<dbReference type="GO" id="GO:0007420">
    <property type="term" value="P:brain development"/>
    <property type="evidence" value="ECO:0007669"/>
    <property type="project" value="Ensembl"/>
</dbReference>
<dbReference type="GO" id="GO:0016363">
    <property type="term" value="C:nuclear matrix"/>
    <property type="evidence" value="ECO:0007669"/>
    <property type="project" value="UniProtKB-SubCell"/>
</dbReference>
<evidence type="ECO:0000313" key="18">
    <source>
        <dbReference type="Ensembl" id="ENSAMXP00000053990.1"/>
    </source>
</evidence>
<dbReference type="InParanoid" id="A0A3B1KIZ8"/>
<dbReference type="GO" id="GO:0034039">
    <property type="term" value="F:8-oxo-7,8-dihydroguanine DNA N-glycosylase activity"/>
    <property type="evidence" value="ECO:0007669"/>
    <property type="project" value="TreeGrafter"/>
</dbReference>
<keyword evidence="9" id="KW-0456">Lyase</keyword>
<dbReference type="PANTHER" id="PTHR10242">
    <property type="entry name" value="8-OXOGUANINE DNA GLYCOSYLASE"/>
    <property type="match status" value="1"/>
</dbReference>
<evidence type="ECO:0000256" key="10">
    <source>
        <dbReference type="ARBA" id="ARBA00023242"/>
    </source>
</evidence>
<keyword evidence="8" id="KW-0234">DNA repair</keyword>
<dbReference type="GeneTree" id="ENSGT00640000091554"/>
<dbReference type="Pfam" id="PF07934">
    <property type="entry name" value="OGG_N"/>
    <property type="match status" value="1"/>
</dbReference>
<dbReference type="InterPro" id="IPR023170">
    <property type="entry name" value="HhH_base_excis_C"/>
</dbReference>
<evidence type="ECO:0000256" key="16">
    <source>
        <dbReference type="SAM" id="Coils"/>
    </source>
</evidence>
<evidence type="ECO:0000259" key="17">
    <source>
        <dbReference type="SMART" id="SM00478"/>
    </source>
</evidence>
<comment type="similarity">
    <text evidence="4">Belongs to the type-1 OGG1 family.</text>
</comment>